<evidence type="ECO:0000313" key="2">
    <source>
        <dbReference type="EMBL" id="GAH86408.1"/>
    </source>
</evidence>
<keyword evidence="1" id="KW-0812">Transmembrane</keyword>
<evidence type="ECO:0000256" key="1">
    <source>
        <dbReference type="SAM" id="Phobius"/>
    </source>
</evidence>
<dbReference type="GO" id="GO:0005886">
    <property type="term" value="C:plasma membrane"/>
    <property type="evidence" value="ECO:0007669"/>
    <property type="project" value="UniProtKB-SubCell"/>
</dbReference>
<name>X1KWP5_9ZZZZ</name>
<reference evidence="2" key="1">
    <citation type="journal article" date="2014" name="Front. Microbiol.">
        <title>High frequency of phylogenetically diverse reductive dehalogenase-homologous genes in deep subseafloor sedimentary metagenomes.</title>
        <authorList>
            <person name="Kawai M."/>
            <person name="Futagami T."/>
            <person name="Toyoda A."/>
            <person name="Takaki Y."/>
            <person name="Nishi S."/>
            <person name="Hori S."/>
            <person name="Arai W."/>
            <person name="Tsubouchi T."/>
            <person name="Morono Y."/>
            <person name="Uchiyama I."/>
            <person name="Ito T."/>
            <person name="Fujiyama A."/>
            <person name="Inagaki F."/>
            <person name="Takami H."/>
        </authorList>
    </citation>
    <scope>NUCLEOTIDE SEQUENCE</scope>
    <source>
        <strain evidence="2">Expedition CK06-06</strain>
    </source>
</reference>
<dbReference type="PANTHER" id="PTHR43471">
    <property type="entry name" value="ABC TRANSPORTER PERMEASE"/>
    <property type="match status" value="1"/>
</dbReference>
<dbReference type="Pfam" id="PF12679">
    <property type="entry name" value="ABC2_membrane_2"/>
    <property type="match status" value="1"/>
</dbReference>
<dbReference type="AlphaFoldDB" id="X1KWP5"/>
<keyword evidence="1" id="KW-1133">Transmembrane helix</keyword>
<proteinExistence type="predicted"/>
<dbReference type="GO" id="GO:0140359">
    <property type="term" value="F:ABC-type transporter activity"/>
    <property type="evidence" value="ECO:0007669"/>
    <property type="project" value="InterPro"/>
</dbReference>
<protein>
    <recommendedName>
        <fullName evidence="3">ABC-2 type transporter domain-containing protein</fullName>
    </recommendedName>
</protein>
<feature type="transmembrane region" description="Helical" evidence="1">
    <location>
        <begin position="67"/>
        <end position="89"/>
    </location>
</feature>
<gene>
    <name evidence="2" type="ORF">S03H2_59962</name>
</gene>
<dbReference type="PANTHER" id="PTHR43471:SF14">
    <property type="entry name" value="ABC-2 TYPE TRANSPORT SYSTEM PERMEASE PROTEIN"/>
    <property type="match status" value="1"/>
</dbReference>
<comment type="caution">
    <text evidence="2">The sequence shown here is derived from an EMBL/GenBank/DDBJ whole genome shotgun (WGS) entry which is preliminary data.</text>
</comment>
<organism evidence="2">
    <name type="scientific">marine sediment metagenome</name>
    <dbReference type="NCBI Taxonomy" id="412755"/>
    <lineage>
        <taxon>unclassified sequences</taxon>
        <taxon>metagenomes</taxon>
        <taxon>ecological metagenomes</taxon>
    </lineage>
</organism>
<evidence type="ECO:0008006" key="3">
    <source>
        <dbReference type="Google" id="ProtNLM"/>
    </source>
</evidence>
<accession>X1KWP5</accession>
<feature type="transmembrane region" description="Helical" evidence="1">
    <location>
        <begin position="119"/>
        <end position="140"/>
    </location>
</feature>
<feature type="non-terminal residue" evidence="2">
    <location>
        <position position="141"/>
    </location>
</feature>
<keyword evidence="1" id="KW-0472">Membrane</keyword>
<dbReference type="EMBL" id="BARU01038599">
    <property type="protein sequence ID" value="GAH86408.1"/>
    <property type="molecule type" value="Genomic_DNA"/>
</dbReference>
<sequence length="141" mass="15396">MRPNMQGLTTVFWKEFADDFTRWRFVILFALVLLAGVFAIYIAAGNITSEVVDTKFVFLRLFTTSGGALPSFLIFIVFFIPIVGIALGFDAINSERNSGTLSRVLSQPIYRDDVINGKFLAGVVTIAILLTSIVILVGGVG</sequence>
<feature type="transmembrane region" description="Helical" evidence="1">
    <location>
        <begin position="25"/>
        <end position="47"/>
    </location>
</feature>